<protein>
    <recommendedName>
        <fullName evidence="1">Peptidase S33 tripeptidyl aminopeptidase-like C-terminal domain-containing protein</fullName>
    </recommendedName>
</protein>
<dbReference type="EMBL" id="KN847322">
    <property type="protein sequence ID" value="KIW51578.1"/>
    <property type="molecule type" value="Genomic_DNA"/>
</dbReference>
<dbReference type="HOGENOM" id="CLU_963234_0_0_1"/>
<gene>
    <name evidence="2" type="ORF">PV05_10286</name>
</gene>
<dbReference type="OrthoDB" id="425534at2759"/>
<dbReference type="AlphaFoldDB" id="A0A0D2E829"/>
<accession>A0A0D2E829</accession>
<dbReference type="GeneID" id="25332194"/>
<keyword evidence="3" id="KW-1185">Reference proteome</keyword>
<dbReference type="Proteomes" id="UP000054342">
    <property type="component" value="Unassembled WGS sequence"/>
</dbReference>
<feature type="domain" description="Peptidase S33 tripeptidyl aminopeptidase-like C-terminal" evidence="1">
    <location>
        <begin position="210"/>
        <end position="285"/>
    </location>
</feature>
<dbReference type="Pfam" id="PF08386">
    <property type="entry name" value="Abhydrolase_4"/>
    <property type="match status" value="1"/>
</dbReference>
<dbReference type="RefSeq" id="XP_013312162.1">
    <property type="nucleotide sequence ID" value="XM_013456708.1"/>
</dbReference>
<name>A0A0D2E829_9EURO</name>
<evidence type="ECO:0000313" key="3">
    <source>
        <dbReference type="Proteomes" id="UP000054342"/>
    </source>
</evidence>
<dbReference type="STRING" id="348802.A0A0D2E829"/>
<organism evidence="2 3">
    <name type="scientific">Exophiala xenobiotica</name>
    <dbReference type="NCBI Taxonomy" id="348802"/>
    <lineage>
        <taxon>Eukaryota</taxon>
        <taxon>Fungi</taxon>
        <taxon>Dikarya</taxon>
        <taxon>Ascomycota</taxon>
        <taxon>Pezizomycotina</taxon>
        <taxon>Eurotiomycetes</taxon>
        <taxon>Chaetothyriomycetidae</taxon>
        <taxon>Chaetothyriales</taxon>
        <taxon>Herpotrichiellaceae</taxon>
        <taxon>Exophiala</taxon>
    </lineage>
</organism>
<sequence>MGQHLPPGEAGYLLLYRFPQAYRRDRRRMEQFRLTSRALLGPFLQMSEVGDEAVADYDAALEHFLELCAQASPAQCLIAHDGLTGEELLEEQWSFYQDLVAGKFTASDAQGNKIDFSDFQGIMQQVIFQGPRLWAKWTNKWAYVYNNRTAVPATQRRATPPFDPTTAGPIADTESQILTAITCGDADRFSDVSGAKFKEWQAIYNNRSQYGGETMSPILFACSTWLVDAKEKAPSFEGVVTKTPVLFVEGLYDPVTLSESARNSSAGFVGSGIQWHTGIGHCSTRDPSK</sequence>
<evidence type="ECO:0000313" key="2">
    <source>
        <dbReference type="EMBL" id="KIW51578.1"/>
    </source>
</evidence>
<reference evidence="2 3" key="1">
    <citation type="submission" date="2015-01" db="EMBL/GenBank/DDBJ databases">
        <title>The Genome Sequence of Exophiala xenobiotica CBS118157.</title>
        <authorList>
            <consortium name="The Broad Institute Genomics Platform"/>
            <person name="Cuomo C."/>
            <person name="de Hoog S."/>
            <person name="Gorbushina A."/>
            <person name="Stielow B."/>
            <person name="Teixiera M."/>
            <person name="Abouelleil A."/>
            <person name="Chapman S.B."/>
            <person name="Priest M."/>
            <person name="Young S.K."/>
            <person name="Wortman J."/>
            <person name="Nusbaum C."/>
            <person name="Birren B."/>
        </authorList>
    </citation>
    <scope>NUCLEOTIDE SEQUENCE [LARGE SCALE GENOMIC DNA]</scope>
    <source>
        <strain evidence="2 3">CBS 118157</strain>
    </source>
</reference>
<dbReference type="InterPro" id="IPR013595">
    <property type="entry name" value="Pept_S33_TAP-like_C"/>
</dbReference>
<proteinExistence type="predicted"/>
<evidence type="ECO:0000259" key="1">
    <source>
        <dbReference type="Pfam" id="PF08386"/>
    </source>
</evidence>